<reference evidence="2" key="2">
    <citation type="submission" date="2010-07" db="EMBL/GenBank/DDBJ databases">
        <authorList>
            <consortium name="The Broad Institute Genome Sequencing Platform"/>
            <consortium name="Broad Institute Genome Sequencing Center for Infectious Disease"/>
            <person name="Ma L.-J."/>
            <person name="Dead R."/>
            <person name="Young S."/>
            <person name="Zeng Q."/>
            <person name="Koehrsen M."/>
            <person name="Alvarado L."/>
            <person name="Berlin A."/>
            <person name="Chapman S.B."/>
            <person name="Chen Z."/>
            <person name="Freedman E."/>
            <person name="Gellesch M."/>
            <person name="Goldberg J."/>
            <person name="Griggs A."/>
            <person name="Gujja S."/>
            <person name="Heilman E.R."/>
            <person name="Heiman D."/>
            <person name="Hepburn T."/>
            <person name="Howarth C."/>
            <person name="Jen D."/>
            <person name="Larson L."/>
            <person name="Mehta T."/>
            <person name="Neiman D."/>
            <person name="Pearson M."/>
            <person name="Roberts A."/>
            <person name="Saif S."/>
            <person name="Shea T."/>
            <person name="Shenoy N."/>
            <person name="Sisk P."/>
            <person name="Stolte C."/>
            <person name="Sykes S."/>
            <person name="Walk T."/>
            <person name="White J."/>
            <person name="Yandava C."/>
            <person name="Haas B."/>
            <person name="Nusbaum C."/>
            <person name="Birren B."/>
        </authorList>
    </citation>
    <scope>NUCLEOTIDE SEQUENCE</scope>
    <source>
        <strain evidence="2">R3-111a-1</strain>
    </source>
</reference>
<feature type="compositionally biased region" description="Low complexity" evidence="1">
    <location>
        <begin position="119"/>
        <end position="133"/>
    </location>
</feature>
<feature type="region of interest" description="Disordered" evidence="1">
    <location>
        <begin position="86"/>
        <end position="140"/>
    </location>
</feature>
<evidence type="ECO:0000256" key="1">
    <source>
        <dbReference type="SAM" id="MobiDB-lite"/>
    </source>
</evidence>
<reference evidence="4" key="1">
    <citation type="submission" date="2010-07" db="EMBL/GenBank/DDBJ databases">
        <title>The genome sequence of Gaeumannomyces graminis var. tritici strain R3-111a-1.</title>
        <authorList>
            <consortium name="The Broad Institute Genome Sequencing Platform"/>
            <person name="Ma L.-J."/>
            <person name="Dead R."/>
            <person name="Young S."/>
            <person name="Zeng Q."/>
            <person name="Koehrsen M."/>
            <person name="Alvarado L."/>
            <person name="Berlin A."/>
            <person name="Chapman S.B."/>
            <person name="Chen Z."/>
            <person name="Freedman E."/>
            <person name="Gellesch M."/>
            <person name="Goldberg J."/>
            <person name="Griggs A."/>
            <person name="Gujja S."/>
            <person name="Heilman E.R."/>
            <person name="Heiman D."/>
            <person name="Hepburn T."/>
            <person name="Howarth C."/>
            <person name="Jen D."/>
            <person name="Larson L."/>
            <person name="Mehta T."/>
            <person name="Neiman D."/>
            <person name="Pearson M."/>
            <person name="Roberts A."/>
            <person name="Saif S."/>
            <person name="Shea T."/>
            <person name="Shenoy N."/>
            <person name="Sisk P."/>
            <person name="Stolte C."/>
            <person name="Sykes S."/>
            <person name="Walk T."/>
            <person name="White J."/>
            <person name="Yandava C."/>
            <person name="Haas B."/>
            <person name="Nusbaum C."/>
            <person name="Birren B."/>
        </authorList>
    </citation>
    <scope>NUCLEOTIDE SEQUENCE [LARGE SCALE GENOMIC DNA]</scope>
    <source>
        <strain evidence="4">R3-111a-1</strain>
    </source>
</reference>
<reference evidence="3" key="5">
    <citation type="submission" date="2018-04" db="UniProtKB">
        <authorList>
            <consortium name="EnsemblFungi"/>
        </authorList>
    </citation>
    <scope>IDENTIFICATION</scope>
    <source>
        <strain evidence="3">R3-111a-1</strain>
    </source>
</reference>
<dbReference type="RefSeq" id="XP_009227458.1">
    <property type="nucleotide sequence ID" value="XM_009229194.1"/>
</dbReference>
<keyword evidence="4" id="KW-1185">Reference proteome</keyword>
<sequence length="192" mass="20351">MARSHQHGPSLASDHHGAADSDAVKVIGQATLGDPWSPACGPLAAKAKHWTRTSEQARRRDAQKPRGGCAVVWAVWWHPCTPPLGGARSSPALSSQRQAKQASASPGLVASPAGHTLLTRPGRVPPTQQRPQTPALPKVSSTFGTLHWHITDDNHAQHTLTPLLETPPSPTLQAHTPPWLAASTQAGLSQLR</sequence>
<gene>
    <name evidence="3" type="primary">20351767</name>
    <name evidence="2" type="ORF">GGTG_11309</name>
</gene>
<reference evidence="2" key="3">
    <citation type="submission" date="2010-09" db="EMBL/GenBank/DDBJ databases">
        <title>Annotation of Gaeumannomyces graminis var. tritici R3-111a-1.</title>
        <authorList>
            <consortium name="The Broad Institute Genome Sequencing Platform"/>
            <person name="Ma L.-J."/>
            <person name="Dead R."/>
            <person name="Young S.K."/>
            <person name="Zeng Q."/>
            <person name="Gargeya S."/>
            <person name="Fitzgerald M."/>
            <person name="Haas B."/>
            <person name="Abouelleil A."/>
            <person name="Alvarado L."/>
            <person name="Arachchi H.M."/>
            <person name="Berlin A."/>
            <person name="Brown A."/>
            <person name="Chapman S.B."/>
            <person name="Chen Z."/>
            <person name="Dunbar C."/>
            <person name="Freedman E."/>
            <person name="Gearin G."/>
            <person name="Gellesch M."/>
            <person name="Goldberg J."/>
            <person name="Griggs A."/>
            <person name="Gujja S."/>
            <person name="Heiman D."/>
            <person name="Howarth C."/>
            <person name="Larson L."/>
            <person name="Lui A."/>
            <person name="MacDonald P.J.P."/>
            <person name="Mehta T."/>
            <person name="Montmayeur A."/>
            <person name="Murphy C."/>
            <person name="Neiman D."/>
            <person name="Pearson M."/>
            <person name="Priest M."/>
            <person name="Roberts A."/>
            <person name="Saif S."/>
            <person name="Shea T."/>
            <person name="Shenoy N."/>
            <person name="Sisk P."/>
            <person name="Stolte C."/>
            <person name="Sykes S."/>
            <person name="Yandava C."/>
            <person name="Wortman J."/>
            <person name="Nusbaum C."/>
            <person name="Birren B."/>
        </authorList>
    </citation>
    <scope>NUCLEOTIDE SEQUENCE</scope>
    <source>
        <strain evidence="2">R3-111a-1</strain>
    </source>
</reference>
<accession>J3PCU1</accession>
<proteinExistence type="predicted"/>
<evidence type="ECO:0000313" key="4">
    <source>
        <dbReference type="Proteomes" id="UP000006039"/>
    </source>
</evidence>
<dbReference type="AlphaFoldDB" id="J3PCU1"/>
<evidence type="ECO:0000313" key="2">
    <source>
        <dbReference type="EMBL" id="EJT72061.1"/>
    </source>
</evidence>
<feature type="compositionally biased region" description="Basic and acidic residues" evidence="1">
    <location>
        <begin position="55"/>
        <end position="64"/>
    </location>
</feature>
<evidence type="ECO:0000313" key="3">
    <source>
        <dbReference type="EnsemblFungi" id="EJT72061"/>
    </source>
</evidence>
<dbReference type="Proteomes" id="UP000006039">
    <property type="component" value="Unassembled WGS sequence"/>
</dbReference>
<name>J3PCU1_GAET3</name>
<dbReference type="VEuPathDB" id="FungiDB:GGTG_11309"/>
<feature type="region of interest" description="Disordered" evidence="1">
    <location>
        <begin position="45"/>
        <end position="65"/>
    </location>
</feature>
<protein>
    <submittedName>
        <fullName evidence="2 3">Uncharacterized protein</fullName>
    </submittedName>
</protein>
<dbReference type="GeneID" id="20351767"/>
<dbReference type="EMBL" id="GL385400">
    <property type="protein sequence ID" value="EJT72061.1"/>
    <property type="molecule type" value="Genomic_DNA"/>
</dbReference>
<feature type="compositionally biased region" description="Low complexity" evidence="1">
    <location>
        <begin position="92"/>
        <end position="105"/>
    </location>
</feature>
<reference evidence="3" key="4">
    <citation type="journal article" date="2015" name="G3 (Bethesda)">
        <title>Genome sequences of three phytopathogenic species of the Magnaporthaceae family of fungi.</title>
        <authorList>
            <person name="Okagaki L.H."/>
            <person name="Nunes C.C."/>
            <person name="Sailsbery J."/>
            <person name="Clay B."/>
            <person name="Brown D."/>
            <person name="John T."/>
            <person name="Oh Y."/>
            <person name="Young N."/>
            <person name="Fitzgerald M."/>
            <person name="Haas B.J."/>
            <person name="Zeng Q."/>
            <person name="Young S."/>
            <person name="Adiconis X."/>
            <person name="Fan L."/>
            <person name="Levin J.Z."/>
            <person name="Mitchell T.K."/>
            <person name="Okubara P.A."/>
            <person name="Farman M.L."/>
            <person name="Kohn L.M."/>
            <person name="Birren B."/>
            <person name="Ma L.-J."/>
            <person name="Dean R.A."/>
        </authorList>
    </citation>
    <scope>NUCLEOTIDE SEQUENCE</scope>
    <source>
        <strain evidence="3">R3-111a-1</strain>
    </source>
</reference>
<organism evidence="2">
    <name type="scientific">Gaeumannomyces tritici (strain R3-111a-1)</name>
    <name type="common">Wheat and barley take-all root rot fungus</name>
    <name type="synonym">Gaeumannomyces graminis var. tritici</name>
    <dbReference type="NCBI Taxonomy" id="644352"/>
    <lineage>
        <taxon>Eukaryota</taxon>
        <taxon>Fungi</taxon>
        <taxon>Dikarya</taxon>
        <taxon>Ascomycota</taxon>
        <taxon>Pezizomycotina</taxon>
        <taxon>Sordariomycetes</taxon>
        <taxon>Sordariomycetidae</taxon>
        <taxon>Magnaporthales</taxon>
        <taxon>Magnaporthaceae</taxon>
        <taxon>Gaeumannomyces</taxon>
    </lineage>
</organism>
<dbReference type="HOGENOM" id="CLU_1415257_0_0_1"/>
<dbReference type="EnsemblFungi" id="EJT72061">
    <property type="protein sequence ID" value="EJT72061"/>
    <property type="gene ID" value="GGTG_11309"/>
</dbReference>